<feature type="region of interest" description="Disordered" evidence="5">
    <location>
        <begin position="38"/>
        <end position="66"/>
    </location>
</feature>
<dbReference type="WBParaSite" id="Pan_g8207.t1">
    <property type="protein sequence ID" value="Pan_g8207.t1"/>
    <property type="gene ID" value="Pan_g8207"/>
</dbReference>
<dbReference type="Gene3D" id="3.30.40.10">
    <property type="entry name" value="Zinc/RING finger domain, C3HC4 (zinc finger)"/>
    <property type="match status" value="1"/>
</dbReference>
<evidence type="ECO:0000259" key="6">
    <source>
        <dbReference type="PROSITE" id="PS50089"/>
    </source>
</evidence>
<evidence type="ECO:0000256" key="1">
    <source>
        <dbReference type="ARBA" id="ARBA00022723"/>
    </source>
</evidence>
<evidence type="ECO:0000256" key="3">
    <source>
        <dbReference type="ARBA" id="ARBA00022833"/>
    </source>
</evidence>
<feature type="region of interest" description="Disordered" evidence="5">
    <location>
        <begin position="150"/>
        <end position="219"/>
    </location>
</feature>
<accession>A0A7E4W852</accession>
<sequence length="355" mass="38629">MSERVPYWCHRCRRILLDGELTNDFTCRICNTGFVEPDAQVERTPPPQRRQPPRNPAFTGPAPSGPDFMAQLFGAVNNAMQQQQGATSSSAPRAAPSGAPFGFSFPTAGQAPPPQQAPPQQPPPRTGGAHFGFPEFQLLNVVIRGVTRAWNPTSSNNTNASRSSASGTQSSPAAGDSSSNPQQSEPRQAESAPPQPDGAAPDPGNPNDPTDNPTAFLNNLLGGLFPPNATIRIEFNQFTPNGEAMFNGSLDDIINQLLNSSTTESVRISESDLAFIPKIKVSQERVENEAQCTTCMEMFGLEEEVCRLDCDHIFHEGCIVPWLRIHNTCPVCRGEVVSKKWRPTPMQTFKDDELD</sequence>
<dbReference type="GO" id="GO:0008270">
    <property type="term" value="F:zinc ion binding"/>
    <property type="evidence" value="ECO:0007669"/>
    <property type="project" value="UniProtKB-KW"/>
</dbReference>
<feature type="compositionally biased region" description="Low complexity" evidence="5">
    <location>
        <begin position="85"/>
        <end position="102"/>
    </location>
</feature>
<dbReference type="InterPro" id="IPR001841">
    <property type="entry name" value="Znf_RING"/>
</dbReference>
<dbReference type="AlphaFoldDB" id="A0A7E4W852"/>
<dbReference type="SMART" id="SM00184">
    <property type="entry name" value="RING"/>
    <property type="match status" value="1"/>
</dbReference>
<evidence type="ECO:0000256" key="4">
    <source>
        <dbReference type="PROSITE-ProRule" id="PRU00175"/>
    </source>
</evidence>
<feature type="compositionally biased region" description="Pro residues" evidence="5">
    <location>
        <begin position="44"/>
        <end position="55"/>
    </location>
</feature>
<evidence type="ECO:0000256" key="5">
    <source>
        <dbReference type="SAM" id="MobiDB-lite"/>
    </source>
</evidence>
<feature type="compositionally biased region" description="Low complexity" evidence="5">
    <location>
        <begin position="153"/>
        <end position="174"/>
    </location>
</feature>
<dbReference type="PANTHER" id="PTHR15710:SF243">
    <property type="entry name" value="E3 UBIQUITIN-PROTEIN LIGASE PRAJA-2 ISOFORM X1"/>
    <property type="match status" value="1"/>
</dbReference>
<dbReference type="GO" id="GO:0005737">
    <property type="term" value="C:cytoplasm"/>
    <property type="evidence" value="ECO:0007669"/>
    <property type="project" value="TreeGrafter"/>
</dbReference>
<feature type="compositionally biased region" description="Pro residues" evidence="5">
    <location>
        <begin position="111"/>
        <end position="125"/>
    </location>
</feature>
<dbReference type="PROSITE" id="PS50089">
    <property type="entry name" value="ZF_RING_2"/>
    <property type="match status" value="1"/>
</dbReference>
<keyword evidence="2 4" id="KW-0863">Zinc-finger</keyword>
<feature type="compositionally biased region" description="Low complexity" evidence="5">
    <location>
        <begin position="197"/>
        <end position="219"/>
    </location>
</feature>
<proteinExistence type="predicted"/>
<dbReference type="GO" id="GO:0016567">
    <property type="term" value="P:protein ubiquitination"/>
    <property type="evidence" value="ECO:0007669"/>
    <property type="project" value="TreeGrafter"/>
</dbReference>
<evidence type="ECO:0000313" key="8">
    <source>
        <dbReference type="WBParaSite" id="Pan_g8207.t1"/>
    </source>
</evidence>
<dbReference type="PANTHER" id="PTHR15710">
    <property type="entry name" value="E3 UBIQUITIN-PROTEIN LIGASE PRAJA"/>
    <property type="match status" value="1"/>
</dbReference>
<evidence type="ECO:0000313" key="7">
    <source>
        <dbReference type="Proteomes" id="UP000492821"/>
    </source>
</evidence>
<keyword evidence="1" id="KW-0479">Metal-binding</keyword>
<dbReference type="SUPFAM" id="SSF57850">
    <property type="entry name" value="RING/U-box"/>
    <property type="match status" value="1"/>
</dbReference>
<dbReference type="GO" id="GO:0061630">
    <property type="term" value="F:ubiquitin protein ligase activity"/>
    <property type="evidence" value="ECO:0007669"/>
    <property type="project" value="TreeGrafter"/>
</dbReference>
<evidence type="ECO:0000256" key="2">
    <source>
        <dbReference type="ARBA" id="ARBA00022771"/>
    </source>
</evidence>
<dbReference type="Pfam" id="PF13639">
    <property type="entry name" value="zf-RING_2"/>
    <property type="match status" value="1"/>
</dbReference>
<reference evidence="7" key="1">
    <citation type="journal article" date="2013" name="Genetics">
        <title>The draft genome and transcriptome of Panagrellus redivivus are shaped by the harsh demands of a free-living lifestyle.</title>
        <authorList>
            <person name="Srinivasan J."/>
            <person name="Dillman A.R."/>
            <person name="Macchietto M.G."/>
            <person name="Heikkinen L."/>
            <person name="Lakso M."/>
            <person name="Fracchia K.M."/>
            <person name="Antoshechkin I."/>
            <person name="Mortazavi A."/>
            <person name="Wong G."/>
            <person name="Sternberg P.W."/>
        </authorList>
    </citation>
    <scope>NUCLEOTIDE SEQUENCE [LARGE SCALE GENOMIC DNA]</scope>
    <source>
        <strain evidence="7">MT8872</strain>
    </source>
</reference>
<feature type="compositionally biased region" description="Polar residues" evidence="5">
    <location>
        <begin position="176"/>
        <end position="186"/>
    </location>
</feature>
<reference evidence="8" key="2">
    <citation type="submission" date="2020-10" db="UniProtKB">
        <authorList>
            <consortium name="WormBaseParasite"/>
        </authorList>
    </citation>
    <scope>IDENTIFICATION</scope>
</reference>
<organism evidence="7 8">
    <name type="scientific">Panagrellus redivivus</name>
    <name type="common">Microworm</name>
    <dbReference type="NCBI Taxonomy" id="6233"/>
    <lineage>
        <taxon>Eukaryota</taxon>
        <taxon>Metazoa</taxon>
        <taxon>Ecdysozoa</taxon>
        <taxon>Nematoda</taxon>
        <taxon>Chromadorea</taxon>
        <taxon>Rhabditida</taxon>
        <taxon>Tylenchina</taxon>
        <taxon>Panagrolaimomorpha</taxon>
        <taxon>Panagrolaimoidea</taxon>
        <taxon>Panagrolaimidae</taxon>
        <taxon>Panagrellus</taxon>
    </lineage>
</organism>
<name>A0A7E4W852_PANRE</name>
<feature type="domain" description="RING-type" evidence="6">
    <location>
        <begin position="292"/>
        <end position="333"/>
    </location>
</feature>
<protein>
    <submittedName>
        <fullName evidence="8">RING-type domain-containing protein</fullName>
    </submittedName>
</protein>
<dbReference type="Proteomes" id="UP000492821">
    <property type="component" value="Unassembled WGS sequence"/>
</dbReference>
<dbReference type="InterPro" id="IPR013083">
    <property type="entry name" value="Znf_RING/FYVE/PHD"/>
</dbReference>
<keyword evidence="3" id="KW-0862">Zinc</keyword>
<feature type="region of interest" description="Disordered" evidence="5">
    <location>
        <begin position="80"/>
        <end position="132"/>
    </location>
</feature>
<keyword evidence="7" id="KW-1185">Reference proteome</keyword>